<protein>
    <recommendedName>
        <fullName evidence="3">DUF2479 domain-containing protein</fullName>
    </recommendedName>
</protein>
<reference evidence="1 2" key="1">
    <citation type="submission" date="2020-08" db="EMBL/GenBank/DDBJ databases">
        <title>Genome public.</title>
        <authorList>
            <person name="Liu C."/>
            <person name="Sun Q."/>
        </authorList>
    </citation>
    <scope>NUCLEOTIDE SEQUENCE [LARGE SCALE GENOMIC DNA]</scope>
    <source>
        <strain evidence="1 2">NSJ-71</strain>
    </source>
</reference>
<sequence>MIIFNKEKYEGIAAEDNAGIVGENLVSKVEFTVNGFVGKNTIAAIHLRFKDGSVNTVAPQTVKTVNNSTYIMWKIGKNDIFCHGWVEVQLELREEETTLQTDIVRLFAGESIPIEDKGFTNPNSETLALRDEAKKCWDKIAEQNKQIENNIKVIADSDITLKEEKANKVTVKADVTEESYPSVAYLENYYYDYDDVDDEIQNLKSSIDTKLNLKADKADTLAGYGITDAYDKTYINRSLNYKLDKKPFDAVPTVNSPNYITSGTLYNSVNSLRQTVVQNKADIEKSLANKYDAANNEIGSGELSPAQTIYEGSEGNFVYAKNGDAVTVSVNITSMLADKNYLQMSGLPFPSKAESRLASIAVYSTKNNLRNVRIDGSWIYISAPSDKFVEDEKMNFVVTYIIRR</sequence>
<evidence type="ECO:0000313" key="1">
    <source>
        <dbReference type="EMBL" id="MBC5728944.1"/>
    </source>
</evidence>
<dbReference type="RefSeq" id="WP_186936105.1">
    <property type="nucleotide sequence ID" value="NZ_JACOPS010000005.1"/>
</dbReference>
<dbReference type="EMBL" id="JACOPS010000005">
    <property type="protein sequence ID" value="MBC5728944.1"/>
    <property type="molecule type" value="Genomic_DNA"/>
</dbReference>
<gene>
    <name evidence="1" type="ORF">H8R91_10525</name>
</gene>
<organism evidence="1 2">
    <name type="scientific">Ruminococcus intestinalis</name>
    <dbReference type="NCBI Taxonomy" id="2763066"/>
    <lineage>
        <taxon>Bacteria</taxon>
        <taxon>Bacillati</taxon>
        <taxon>Bacillota</taxon>
        <taxon>Clostridia</taxon>
        <taxon>Eubacteriales</taxon>
        <taxon>Oscillospiraceae</taxon>
        <taxon>Ruminococcus</taxon>
    </lineage>
</organism>
<evidence type="ECO:0000313" key="2">
    <source>
        <dbReference type="Proteomes" id="UP000636755"/>
    </source>
</evidence>
<accession>A0ABR7HN29</accession>
<name>A0ABR7HN29_9FIRM</name>
<proteinExistence type="predicted"/>
<dbReference type="Proteomes" id="UP000636755">
    <property type="component" value="Unassembled WGS sequence"/>
</dbReference>
<comment type="caution">
    <text evidence="1">The sequence shown here is derived from an EMBL/GenBank/DDBJ whole genome shotgun (WGS) entry which is preliminary data.</text>
</comment>
<evidence type="ECO:0008006" key="3">
    <source>
        <dbReference type="Google" id="ProtNLM"/>
    </source>
</evidence>
<keyword evidence="2" id="KW-1185">Reference proteome</keyword>